<name>A0AA39MQR1_9AGAR</name>
<proteinExistence type="predicted"/>
<evidence type="ECO:0000313" key="2">
    <source>
        <dbReference type="EMBL" id="KAK0443596.1"/>
    </source>
</evidence>
<reference evidence="2" key="1">
    <citation type="submission" date="2023-06" db="EMBL/GenBank/DDBJ databases">
        <authorList>
            <consortium name="Lawrence Berkeley National Laboratory"/>
            <person name="Ahrendt S."/>
            <person name="Sahu N."/>
            <person name="Indic B."/>
            <person name="Wong-Bajracharya J."/>
            <person name="Merenyi Z."/>
            <person name="Ke H.-M."/>
            <person name="Monk M."/>
            <person name="Kocsube S."/>
            <person name="Drula E."/>
            <person name="Lipzen A."/>
            <person name="Balint B."/>
            <person name="Henrissat B."/>
            <person name="Andreopoulos B."/>
            <person name="Martin F.M."/>
            <person name="Harder C.B."/>
            <person name="Rigling D."/>
            <person name="Ford K.L."/>
            <person name="Foster G.D."/>
            <person name="Pangilinan J."/>
            <person name="Papanicolaou A."/>
            <person name="Barry K."/>
            <person name="LaButti K."/>
            <person name="Viragh M."/>
            <person name="Koriabine M."/>
            <person name="Yan M."/>
            <person name="Riley R."/>
            <person name="Champramary S."/>
            <person name="Plett K.L."/>
            <person name="Tsai I.J."/>
            <person name="Slot J."/>
            <person name="Sipos G."/>
            <person name="Plett J."/>
            <person name="Nagy L.G."/>
            <person name="Grigoriev I.V."/>
        </authorList>
    </citation>
    <scope>NUCLEOTIDE SEQUENCE</scope>
    <source>
        <strain evidence="2">FPL87.14</strain>
    </source>
</reference>
<dbReference type="InterPro" id="IPR036291">
    <property type="entry name" value="NAD(P)-bd_dom_sf"/>
</dbReference>
<dbReference type="Pfam" id="PF13460">
    <property type="entry name" value="NAD_binding_10"/>
    <property type="match status" value="1"/>
</dbReference>
<dbReference type="PANTHER" id="PTHR15020">
    <property type="entry name" value="FLAVIN REDUCTASE-RELATED"/>
    <property type="match status" value="1"/>
</dbReference>
<comment type="caution">
    <text evidence="2">The sequence shown here is derived from an EMBL/GenBank/DDBJ whole genome shotgun (WGS) entry which is preliminary data.</text>
</comment>
<dbReference type="SUPFAM" id="SSF51735">
    <property type="entry name" value="NAD(P)-binding Rossmann-fold domains"/>
    <property type="match status" value="1"/>
</dbReference>
<organism evidence="2 3">
    <name type="scientific">Armillaria borealis</name>
    <dbReference type="NCBI Taxonomy" id="47425"/>
    <lineage>
        <taxon>Eukaryota</taxon>
        <taxon>Fungi</taxon>
        <taxon>Dikarya</taxon>
        <taxon>Basidiomycota</taxon>
        <taxon>Agaricomycotina</taxon>
        <taxon>Agaricomycetes</taxon>
        <taxon>Agaricomycetidae</taxon>
        <taxon>Agaricales</taxon>
        <taxon>Marasmiineae</taxon>
        <taxon>Physalacriaceae</taxon>
        <taxon>Armillaria</taxon>
    </lineage>
</organism>
<sequence length="245" mass="26626">MSLKIVIVGGHGNVSLRLARLLAAAKHTVTSLIRNAEQKNDIEDTGATPQVISLEDSSISDFAKTFEGKDIVYWSAGAGGKGGEERTKKVDYEGAIKVFDAIEAVQGSKPRLIYVSAIDLRDRNAPHQRIMYTEADLALSERVHKAIPAYMHWKYEAEKVLTARTKFNWTSLRPGGLTIEPGTGKAALGKTHLSPTVSRDDVAKALFLLATRQDANGLGIDMVGGENPIEDELDSAIKQLQTEKA</sequence>
<dbReference type="AlphaFoldDB" id="A0AA39MQR1"/>
<evidence type="ECO:0000313" key="3">
    <source>
        <dbReference type="Proteomes" id="UP001175226"/>
    </source>
</evidence>
<evidence type="ECO:0000259" key="1">
    <source>
        <dbReference type="Pfam" id="PF13460"/>
    </source>
</evidence>
<dbReference type="Proteomes" id="UP001175226">
    <property type="component" value="Unassembled WGS sequence"/>
</dbReference>
<protein>
    <submittedName>
        <fullName evidence="2">NADH(P)-binding-domain-containing protein</fullName>
    </submittedName>
</protein>
<dbReference type="PANTHER" id="PTHR15020:SF50">
    <property type="entry name" value="UPF0659 PROTEIN YMR090W"/>
    <property type="match status" value="1"/>
</dbReference>
<gene>
    <name evidence="2" type="ORF">EV421DRAFT_1710107</name>
</gene>
<keyword evidence="3" id="KW-1185">Reference proteome</keyword>
<dbReference type="EMBL" id="JAUEPT010000022">
    <property type="protein sequence ID" value="KAK0443596.1"/>
    <property type="molecule type" value="Genomic_DNA"/>
</dbReference>
<feature type="domain" description="NAD(P)-binding" evidence="1">
    <location>
        <begin position="9"/>
        <end position="207"/>
    </location>
</feature>
<dbReference type="InterPro" id="IPR016040">
    <property type="entry name" value="NAD(P)-bd_dom"/>
</dbReference>
<accession>A0AA39MQR1</accession>
<dbReference type="Gene3D" id="3.40.50.720">
    <property type="entry name" value="NAD(P)-binding Rossmann-like Domain"/>
    <property type="match status" value="1"/>
</dbReference>